<proteinExistence type="predicted"/>
<reference evidence="1" key="1">
    <citation type="submission" date="2021-01" db="EMBL/GenBank/DDBJ databases">
        <authorList>
            <person name="Corre E."/>
            <person name="Pelletier E."/>
            <person name="Niang G."/>
            <person name="Scheremetjew M."/>
            <person name="Finn R."/>
            <person name="Kale V."/>
            <person name="Holt S."/>
            <person name="Cochrane G."/>
            <person name="Meng A."/>
            <person name="Brown T."/>
            <person name="Cohen L."/>
        </authorList>
    </citation>
    <scope>NUCLEOTIDE SEQUENCE</scope>
    <source>
        <strain evidence="1">PLY182g</strain>
    </source>
</reference>
<sequence>MQVSAMRLAAASGRIEALFSSAQPPPPSSDELGAAVATWYLAAEELGEVLRSRSHEKLLDQIVLASPASASASASAASIASHALEGISAAVEKAKAALQESYEKQLSQLDHIARLTSSATAN</sequence>
<dbReference type="AlphaFoldDB" id="A0A7S0LJT1"/>
<accession>A0A7S0LJT1</accession>
<gene>
    <name evidence="1" type="ORF">CPEL01642_LOCUS15944</name>
</gene>
<name>A0A7S0LJT1_9EUKA</name>
<protein>
    <submittedName>
        <fullName evidence="1">Uncharacterized protein</fullName>
    </submittedName>
</protein>
<organism evidence="1">
    <name type="scientific">Coccolithus braarudii</name>
    <dbReference type="NCBI Taxonomy" id="221442"/>
    <lineage>
        <taxon>Eukaryota</taxon>
        <taxon>Haptista</taxon>
        <taxon>Haptophyta</taxon>
        <taxon>Prymnesiophyceae</taxon>
        <taxon>Coccolithales</taxon>
        <taxon>Coccolithaceae</taxon>
        <taxon>Coccolithus</taxon>
    </lineage>
</organism>
<dbReference type="EMBL" id="HBEY01033360">
    <property type="protein sequence ID" value="CAD8612564.1"/>
    <property type="molecule type" value="Transcribed_RNA"/>
</dbReference>
<evidence type="ECO:0000313" key="1">
    <source>
        <dbReference type="EMBL" id="CAD8612564.1"/>
    </source>
</evidence>